<reference evidence="1" key="1">
    <citation type="journal article" date="2019" name="Sci. Rep.">
        <title>Draft genome of Tanacetum cinerariifolium, the natural source of mosquito coil.</title>
        <authorList>
            <person name="Yamashiro T."/>
            <person name="Shiraishi A."/>
            <person name="Satake H."/>
            <person name="Nakayama K."/>
        </authorList>
    </citation>
    <scope>NUCLEOTIDE SEQUENCE</scope>
</reference>
<gene>
    <name evidence="1" type="ORF">Tci_339457</name>
</gene>
<protein>
    <submittedName>
        <fullName evidence="1">TMV resistance protein N-like</fullName>
    </submittedName>
</protein>
<comment type="caution">
    <text evidence="1">The sequence shown here is derived from an EMBL/GenBank/DDBJ whole genome shotgun (WGS) entry which is preliminary data.</text>
</comment>
<name>A0A699H6Q6_TANCI</name>
<proteinExistence type="predicted"/>
<accession>A0A699H6Q6</accession>
<dbReference type="EMBL" id="BKCJ010122812">
    <property type="protein sequence ID" value="GEX67482.1"/>
    <property type="molecule type" value="Genomic_DNA"/>
</dbReference>
<feature type="non-terminal residue" evidence="1">
    <location>
        <position position="1"/>
    </location>
</feature>
<evidence type="ECO:0000313" key="1">
    <source>
        <dbReference type="EMBL" id="GEX67482.1"/>
    </source>
</evidence>
<sequence>VLITGKDRQLLIAHGVKKVYDVELLHDDEAMELFNLYAFNHKQRKDDFRELSEQLVNRERLFKDTGPWLDIQSHENDSHIMHYVFQHQDCKCDSRHNEHHLAELKKNPNINATYNLYGFASAFKMSNPNVALISSPEEMSQAWFKASAEFIKGLDDQDGTFFQDDQVREKCIEQRNEICGDNEDGTLVDGVVGKICPKMNRMSVDDGDGVLDFHPQARSAAVSEFFAEFDALKKEVLLIK</sequence>
<organism evidence="1">
    <name type="scientific">Tanacetum cinerariifolium</name>
    <name type="common">Dalmatian daisy</name>
    <name type="synonym">Chrysanthemum cinerariifolium</name>
    <dbReference type="NCBI Taxonomy" id="118510"/>
    <lineage>
        <taxon>Eukaryota</taxon>
        <taxon>Viridiplantae</taxon>
        <taxon>Streptophyta</taxon>
        <taxon>Embryophyta</taxon>
        <taxon>Tracheophyta</taxon>
        <taxon>Spermatophyta</taxon>
        <taxon>Magnoliopsida</taxon>
        <taxon>eudicotyledons</taxon>
        <taxon>Gunneridae</taxon>
        <taxon>Pentapetalae</taxon>
        <taxon>asterids</taxon>
        <taxon>campanulids</taxon>
        <taxon>Asterales</taxon>
        <taxon>Asteraceae</taxon>
        <taxon>Asteroideae</taxon>
        <taxon>Anthemideae</taxon>
        <taxon>Anthemidinae</taxon>
        <taxon>Tanacetum</taxon>
    </lineage>
</organism>
<dbReference type="AlphaFoldDB" id="A0A699H6Q6"/>